<dbReference type="Gene3D" id="1.25.40.10">
    <property type="entry name" value="Tetratricopeptide repeat domain"/>
    <property type="match status" value="3"/>
</dbReference>
<keyword evidence="2 3" id="KW-0802">TPR repeat</keyword>
<feature type="region of interest" description="Disordered" evidence="4">
    <location>
        <begin position="414"/>
        <end position="446"/>
    </location>
</feature>
<dbReference type="PANTHER" id="PTHR15704">
    <property type="entry name" value="SUPERKILLER 3 PROTEIN-RELATED"/>
    <property type="match status" value="1"/>
</dbReference>
<dbReference type="EMBL" id="HBFC01016218">
    <property type="protein sequence ID" value="CAD8706888.1"/>
    <property type="molecule type" value="Transcribed_RNA"/>
</dbReference>
<name>A0A7S0SIK1_9CHLO</name>
<reference evidence="5" key="1">
    <citation type="submission" date="2021-01" db="EMBL/GenBank/DDBJ databases">
        <authorList>
            <person name="Corre E."/>
            <person name="Pelletier E."/>
            <person name="Niang G."/>
            <person name="Scheremetjew M."/>
            <person name="Finn R."/>
            <person name="Kale V."/>
            <person name="Holt S."/>
            <person name="Cochrane G."/>
            <person name="Meng A."/>
            <person name="Brown T."/>
            <person name="Cohen L."/>
        </authorList>
    </citation>
    <scope>NUCLEOTIDE SEQUENCE</scope>
    <source>
        <strain evidence="5">SL-175</strain>
    </source>
</reference>
<gene>
    <name evidence="5" type="ORF">MANT1106_LOCUS9571</name>
</gene>
<evidence type="ECO:0000313" key="5">
    <source>
        <dbReference type="EMBL" id="CAD8706888.1"/>
    </source>
</evidence>
<feature type="repeat" description="TPR" evidence="3">
    <location>
        <begin position="129"/>
        <end position="162"/>
    </location>
</feature>
<evidence type="ECO:0000256" key="4">
    <source>
        <dbReference type="SAM" id="MobiDB-lite"/>
    </source>
</evidence>
<dbReference type="SUPFAM" id="SSF48452">
    <property type="entry name" value="TPR-like"/>
    <property type="match status" value="2"/>
</dbReference>
<dbReference type="SMART" id="SM00028">
    <property type="entry name" value="TPR"/>
    <property type="match status" value="4"/>
</dbReference>
<evidence type="ECO:0000256" key="2">
    <source>
        <dbReference type="ARBA" id="ARBA00022803"/>
    </source>
</evidence>
<dbReference type="GO" id="GO:0006401">
    <property type="term" value="P:RNA catabolic process"/>
    <property type="evidence" value="ECO:0007669"/>
    <property type="project" value="InterPro"/>
</dbReference>
<feature type="region of interest" description="Disordered" evidence="4">
    <location>
        <begin position="54"/>
        <end position="78"/>
    </location>
</feature>
<dbReference type="PROSITE" id="PS50005">
    <property type="entry name" value="TPR"/>
    <property type="match status" value="1"/>
</dbReference>
<proteinExistence type="predicted"/>
<evidence type="ECO:0000256" key="3">
    <source>
        <dbReference type="PROSITE-ProRule" id="PRU00339"/>
    </source>
</evidence>
<feature type="compositionally biased region" description="Basic and acidic residues" evidence="4">
    <location>
        <begin position="414"/>
        <end position="436"/>
    </location>
</feature>
<sequence length="1348" mass="131087">MSKPAAAAEAVPLLREAAALGPRAPRALAVLAWAMLRAGGDGAETRARRVLERAGVLSGGGGQGDGSGGETDASAGAPPDIAARLGIARWRESAAAGGDQIVVAAAARGPGSAHAALLAAAAAEGPWRAAAFAHLGLVYAAGGDAPRAHKCYARALSLDPAESTAGPATCEAAAAAAQGKGLRNAAASTVSSVCRAALAASPRCLWAAVRLAPLAAAAGEHEEAAGALQAVVRASPHAAAAWEALGAAYDALSRHSAALKAYGRAQEVEVAGGRVIAGKGLGAGVSVAVSVGTGADGDATGDAGACPGGGARRRVYAAVQSGRILQQLGRAREAVEAYQGALAACPGYTAALMGLAEAELACAVLAARGGAPGQAAASAGRAAAAAMEAAAGRDAPKRAALKLLGDAHLTAARARDPRGESGIDEGGRGGKGREDDASGSATRRGADVMSRSAAAALAARRAYARVVALSPNAAAPWGDLAAACAAEASACPGAAAALAASVAGERALRAALRMDPTDPALWTALGTLPLPSLARAREVRRHWARRETALSRAVLLNPQYAPAWAALGRLYLTAAAACAVVENGKEEEGSEEEFLRRAGRSLDQARAADSSSAPAWVGTALLHAARGAEAEEAGAFRMAADLGAGHEADVGRALTGLRAAAAAVDRQDDIAATASMYAAGGTKVTSLAGAYASARRARESGPLDPLGALALGLTSEVRGLSEEARRAYEDAAELAAVTGGRGVVHVVAREAGAGLARLRARGYDGGGGCGGSGGADGADSPVVTAAAILTAMNAAGDGAGGVGAGAQQERRERCAAALETGLVAAEADEGRAGASAVKAELLRLAAAAAAAGVPSPADLLTGILDLDAHALARVYITAVAAASASSSSPSSFSSGPSSLKTAGGVAAAAARARVAMRECCPPHMAAAWAFALEGSAASAAGDAPSAARHLAKAVHASPGDVALRGALARVLPGAAPSLSRSAARLVPTLRAGVVAGSTPTLRSGDRIRDVVAAAAAGTAAALAAVPGDGGPEAAAAAAAIGRRLSHAYHLYPDGGGGAEARALLALALARRAAARDGGGARCTAHAAAACLTLADGVPSAAATAAAPDSPDRSAPMYTALHVAATAVDISLSRVQPDVIAPGSWSALPGVGVAGISGSHASLAVTLAAAAAAAVCGDSAGAEAMLREVSRATAEATVAASGVQPAAATTARLLLGALLLARAIPPELGGGGEARAAKEAGKLLVRAVRSADGTSAAAAATLALEAELISAAAKGAGAFGDDAAATARKATAGWRDARVAVPGRAHAAVAAVAAGVGDGAKARRAAQKAVHAAPCSTEHWRQMWGRVGA</sequence>
<evidence type="ECO:0008006" key="6">
    <source>
        <dbReference type="Google" id="ProtNLM"/>
    </source>
</evidence>
<dbReference type="InterPro" id="IPR039226">
    <property type="entry name" value="Ski3/TTC37"/>
</dbReference>
<dbReference type="GO" id="GO:0055087">
    <property type="term" value="C:Ski complex"/>
    <property type="evidence" value="ECO:0007669"/>
    <property type="project" value="InterPro"/>
</dbReference>
<dbReference type="InterPro" id="IPR019734">
    <property type="entry name" value="TPR_rpt"/>
</dbReference>
<keyword evidence="1" id="KW-0677">Repeat</keyword>
<dbReference type="InterPro" id="IPR011990">
    <property type="entry name" value="TPR-like_helical_dom_sf"/>
</dbReference>
<organism evidence="5">
    <name type="scientific">Mantoniella antarctica</name>
    <dbReference type="NCBI Taxonomy" id="81844"/>
    <lineage>
        <taxon>Eukaryota</taxon>
        <taxon>Viridiplantae</taxon>
        <taxon>Chlorophyta</taxon>
        <taxon>Mamiellophyceae</taxon>
        <taxon>Mamiellales</taxon>
        <taxon>Mamiellaceae</taxon>
        <taxon>Mantoniella</taxon>
    </lineage>
</organism>
<evidence type="ECO:0000256" key="1">
    <source>
        <dbReference type="ARBA" id="ARBA00022737"/>
    </source>
</evidence>
<feature type="compositionally biased region" description="Gly residues" evidence="4">
    <location>
        <begin position="57"/>
        <end position="69"/>
    </location>
</feature>
<accession>A0A7S0SIK1</accession>
<protein>
    <recommendedName>
        <fullName evidence="6">Tetratricopeptide repeat protein 37</fullName>
    </recommendedName>
</protein>
<dbReference type="PANTHER" id="PTHR15704:SF7">
    <property type="entry name" value="SUPERKILLER COMPLEX PROTEIN 3"/>
    <property type="match status" value="1"/>
</dbReference>